<dbReference type="AlphaFoldDB" id="A0A418UZ21"/>
<dbReference type="EMBL" id="QYYD01000029">
    <property type="protein sequence ID" value="RJF68451.1"/>
    <property type="molecule type" value="Genomic_DNA"/>
</dbReference>
<comment type="caution">
    <text evidence="3">The sequence shown here is derived from an EMBL/GenBank/DDBJ whole genome shotgun (WGS) entry which is preliminary data.</text>
</comment>
<sequence length="398" mass="41906">MRALLFSLLMLLPATDLARAQSKAAPKAAAPTTETRFFTALDGFMDGADVILKETRQGKVVTSAVLDVCYAPTKDSDHKDRFVANLQANGPALTGTTQTTGDKAPVTVKLARKPNGETVDFKGQISIGTTVHEIASVDNSDLSEKEYLENQSTDDSIAPAPKDFTEVSPEAVGVRVSLESAGDFLKTLKGQPLQVSLSSLSIGCDALRAGTLVINLTTDPAHAAAVIAKAKSFPGVTAAGWTNGIIELERTILFPAAGWRDGDKLNRDKIATTVAGVLAQTLGATLATSAWNDETGRLKLTFKKPSELVPALQLTETIEVEAMVSGDKPGTTDKLLLWIGNPTDTTADESAGAKLAINDDATSDEEAEPRGDGGAVAALAKELKGQRWDSESSTWQSP</sequence>
<dbReference type="OrthoDB" id="8196130at2"/>
<accession>A0A418UZ21</accession>
<feature type="signal peptide" evidence="2">
    <location>
        <begin position="1"/>
        <end position="18"/>
    </location>
</feature>
<gene>
    <name evidence="3" type="ORF">D4Q52_22390</name>
</gene>
<dbReference type="RefSeq" id="WP_119858788.1">
    <property type="nucleotide sequence ID" value="NZ_QYYD01000029.1"/>
</dbReference>
<dbReference type="Proteomes" id="UP000285523">
    <property type="component" value="Unassembled WGS sequence"/>
</dbReference>
<evidence type="ECO:0000313" key="4">
    <source>
        <dbReference type="Proteomes" id="UP000285523"/>
    </source>
</evidence>
<evidence type="ECO:0000256" key="2">
    <source>
        <dbReference type="SAM" id="SignalP"/>
    </source>
</evidence>
<proteinExistence type="predicted"/>
<name>A0A418UZ21_RHOPL</name>
<evidence type="ECO:0000313" key="3">
    <source>
        <dbReference type="EMBL" id="RJF68451.1"/>
    </source>
</evidence>
<organism evidence="3 4">
    <name type="scientific">Rhodopseudomonas palustris</name>
    <dbReference type="NCBI Taxonomy" id="1076"/>
    <lineage>
        <taxon>Bacteria</taxon>
        <taxon>Pseudomonadati</taxon>
        <taxon>Pseudomonadota</taxon>
        <taxon>Alphaproteobacteria</taxon>
        <taxon>Hyphomicrobiales</taxon>
        <taxon>Nitrobacteraceae</taxon>
        <taxon>Rhodopseudomonas</taxon>
    </lineage>
</organism>
<reference evidence="3 4" key="1">
    <citation type="submission" date="2018-09" db="EMBL/GenBank/DDBJ databases">
        <title>Draft genome sequence of Rhodopseudomonas palustris 2.1.18.</title>
        <authorList>
            <person name="Robertson S.L."/>
            <person name="Meyer T.E."/>
            <person name="Kyndt J.A."/>
        </authorList>
    </citation>
    <scope>NUCLEOTIDE SEQUENCE [LARGE SCALE GENOMIC DNA]</scope>
    <source>
        <strain evidence="3 4">2.1.18</strain>
    </source>
</reference>
<feature type="chain" id="PRO_5019425874" evidence="2">
    <location>
        <begin position="19"/>
        <end position="398"/>
    </location>
</feature>
<keyword evidence="2" id="KW-0732">Signal</keyword>
<feature type="region of interest" description="Disordered" evidence="1">
    <location>
        <begin position="348"/>
        <end position="375"/>
    </location>
</feature>
<protein>
    <submittedName>
        <fullName evidence="3">Uncharacterized protein</fullName>
    </submittedName>
</protein>
<evidence type="ECO:0000256" key="1">
    <source>
        <dbReference type="SAM" id="MobiDB-lite"/>
    </source>
</evidence>